<keyword evidence="3" id="KW-1185">Reference proteome</keyword>
<feature type="compositionally biased region" description="Low complexity" evidence="1">
    <location>
        <begin position="185"/>
        <end position="194"/>
    </location>
</feature>
<feature type="compositionally biased region" description="Basic and acidic residues" evidence="1">
    <location>
        <begin position="152"/>
        <end position="168"/>
    </location>
</feature>
<evidence type="ECO:0000256" key="1">
    <source>
        <dbReference type="SAM" id="MobiDB-lite"/>
    </source>
</evidence>
<name>A0ABQ8RJD2_FUSEQ</name>
<dbReference type="EMBL" id="JAOQBH010000005">
    <property type="protein sequence ID" value="KAJ4136446.1"/>
    <property type="molecule type" value="Genomic_DNA"/>
</dbReference>
<evidence type="ECO:0008006" key="4">
    <source>
        <dbReference type="Google" id="ProtNLM"/>
    </source>
</evidence>
<comment type="caution">
    <text evidence="2">The sequence shown here is derived from an EMBL/GenBank/DDBJ whole genome shotgun (WGS) entry which is preliminary data.</text>
</comment>
<gene>
    <name evidence="2" type="ORF">NW768_004059</name>
</gene>
<accession>A0ABQ8RJD2</accession>
<feature type="region of interest" description="Disordered" evidence="1">
    <location>
        <begin position="128"/>
        <end position="214"/>
    </location>
</feature>
<evidence type="ECO:0000313" key="3">
    <source>
        <dbReference type="Proteomes" id="UP001152024"/>
    </source>
</evidence>
<dbReference type="Proteomes" id="UP001152024">
    <property type="component" value="Unassembled WGS sequence"/>
</dbReference>
<organism evidence="2 3">
    <name type="scientific">Fusarium equiseti</name>
    <name type="common">Fusarium scirpi</name>
    <dbReference type="NCBI Taxonomy" id="61235"/>
    <lineage>
        <taxon>Eukaryota</taxon>
        <taxon>Fungi</taxon>
        <taxon>Dikarya</taxon>
        <taxon>Ascomycota</taxon>
        <taxon>Pezizomycotina</taxon>
        <taxon>Sordariomycetes</taxon>
        <taxon>Hypocreomycetidae</taxon>
        <taxon>Hypocreales</taxon>
        <taxon>Nectriaceae</taxon>
        <taxon>Fusarium</taxon>
        <taxon>Fusarium incarnatum-equiseti species complex</taxon>
    </lineage>
</organism>
<protein>
    <recommendedName>
        <fullName evidence="4">Transposase</fullName>
    </recommendedName>
</protein>
<reference evidence="2" key="1">
    <citation type="submission" date="2022-09" db="EMBL/GenBank/DDBJ databases">
        <title>Fusarium specimens isolated from Avocado Roots.</title>
        <authorList>
            <person name="Stajich J."/>
            <person name="Roper C."/>
            <person name="Heimlech-Rivalta G."/>
        </authorList>
    </citation>
    <scope>NUCLEOTIDE SEQUENCE</scope>
    <source>
        <strain evidence="2">CF00095</strain>
    </source>
</reference>
<proteinExistence type="predicted"/>
<evidence type="ECO:0000313" key="2">
    <source>
        <dbReference type="EMBL" id="KAJ4136446.1"/>
    </source>
</evidence>
<sequence>MEGSQYPSNMTNSDVRLVDSQIQPRVEMQTLQRTHSEHEALVRNQRDLEDHNRDLQNINNYLRGEVADLRAQLSYATQTLTARIREEVDSARDTGVSQGRLRDVVDEQRRALQHFVRENKAATRRIQELQQGQSGAHTAPANRPRKTKGQRRREAREARQREAAERLADQIPPGPRNVEGRVAEQRQTQRQTTQNAPHPLPVAPTVPDETVKDEQGDSIMVLDDVEEERVPGLPLVENGNLNNDVVEQLTAIMKKRTGKKNLHAFLEHGARNKSFCIHEVTSKGKNASTPLLSTQPCRILGCNYTFRVKAVETGSGVKMKITHFKPAG</sequence>